<organism evidence="6 7">
    <name type="scientific">Rubrimonas cliftonensis</name>
    <dbReference type="NCBI Taxonomy" id="89524"/>
    <lineage>
        <taxon>Bacteria</taxon>
        <taxon>Pseudomonadati</taxon>
        <taxon>Pseudomonadota</taxon>
        <taxon>Alphaproteobacteria</taxon>
        <taxon>Rhodobacterales</taxon>
        <taxon>Paracoccaceae</taxon>
        <taxon>Rubrimonas</taxon>
    </lineage>
</organism>
<accession>A0A1H4DXV0</accession>
<dbReference type="SUPFAM" id="SSF55846">
    <property type="entry name" value="N-acetylmuramoyl-L-alanine amidase-like"/>
    <property type="match status" value="1"/>
</dbReference>
<evidence type="ECO:0000256" key="3">
    <source>
        <dbReference type="ARBA" id="ARBA00022801"/>
    </source>
</evidence>
<dbReference type="Gene3D" id="3.40.80.10">
    <property type="entry name" value="Peptidoglycan recognition protein-like"/>
    <property type="match status" value="1"/>
</dbReference>
<dbReference type="EMBL" id="FNQM01000011">
    <property type="protein sequence ID" value="SEA77614.1"/>
    <property type="molecule type" value="Genomic_DNA"/>
</dbReference>
<protein>
    <recommendedName>
        <fullName evidence="2">N-acetylmuramoyl-L-alanine amidase</fullName>
        <ecNumber evidence="2">3.5.1.28</ecNumber>
    </recommendedName>
</protein>
<dbReference type="InterPro" id="IPR036505">
    <property type="entry name" value="Amidase/PGRP_sf"/>
</dbReference>
<reference evidence="6 7" key="1">
    <citation type="submission" date="2016-10" db="EMBL/GenBank/DDBJ databases">
        <authorList>
            <person name="de Groot N.N."/>
        </authorList>
    </citation>
    <scope>NUCLEOTIDE SEQUENCE [LARGE SCALE GENOMIC DNA]</scope>
    <source>
        <strain evidence="6 7">DSM 15345</strain>
    </source>
</reference>
<dbReference type="AlphaFoldDB" id="A0A1H4DXV0"/>
<proteinExistence type="predicted"/>
<evidence type="ECO:0000256" key="2">
    <source>
        <dbReference type="ARBA" id="ARBA00011901"/>
    </source>
</evidence>
<dbReference type="EC" id="3.5.1.28" evidence="2"/>
<dbReference type="InterPro" id="IPR002502">
    <property type="entry name" value="Amidase_domain"/>
</dbReference>
<evidence type="ECO:0000256" key="4">
    <source>
        <dbReference type="ARBA" id="ARBA00023316"/>
    </source>
</evidence>
<evidence type="ECO:0000313" key="7">
    <source>
        <dbReference type="Proteomes" id="UP000198703"/>
    </source>
</evidence>
<dbReference type="STRING" id="89524.SAMN05444370_111108"/>
<dbReference type="GO" id="GO:0071555">
    <property type="term" value="P:cell wall organization"/>
    <property type="evidence" value="ECO:0007669"/>
    <property type="project" value="UniProtKB-KW"/>
</dbReference>
<keyword evidence="7" id="KW-1185">Reference proteome</keyword>
<dbReference type="CDD" id="cd06583">
    <property type="entry name" value="PGRP"/>
    <property type="match status" value="1"/>
</dbReference>
<evidence type="ECO:0000313" key="6">
    <source>
        <dbReference type="EMBL" id="SEA77614.1"/>
    </source>
</evidence>
<dbReference type="GO" id="GO:0009253">
    <property type="term" value="P:peptidoglycan catabolic process"/>
    <property type="evidence" value="ECO:0007669"/>
    <property type="project" value="InterPro"/>
</dbReference>
<evidence type="ECO:0000256" key="1">
    <source>
        <dbReference type="ARBA" id="ARBA00001561"/>
    </source>
</evidence>
<dbReference type="GO" id="GO:0009254">
    <property type="term" value="P:peptidoglycan turnover"/>
    <property type="evidence" value="ECO:0007669"/>
    <property type="project" value="TreeGrafter"/>
</dbReference>
<evidence type="ECO:0000259" key="5">
    <source>
        <dbReference type="SMART" id="SM00644"/>
    </source>
</evidence>
<keyword evidence="3" id="KW-0378">Hydrolase</keyword>
<keyword evidence="4" id="KW-0961">Cell wall biogenesis/degradation</keyword>
<comment type="catalytic activity">
    <reaction evidence="1">
        <text>Hydrolyzes the link between N-acetylmuramoyl residues and L-amino acid residues in certain cell-wall glycopeptides.</text>
        <dbReference type="EC" id="3.5.1.28"/>
    </reaction>
</comment>
<dbReference type="SMART" id="SM00644">
    <property type="entry name" value="Ami_2"/>
    <property type="match status" value="1"/>
</dbReference>
<dbReference type="Pfam" id="PF01510">
    <property type="entry name" value="Amidase_2"/>
    <property type="match status" value="1"/>
</dbReference>
<dbReference type="GO" id="GO:0008745">
    <property type="term" value="F:N-acetylmuramoyl-L-alanine amidase activity"/>
    <property type="evidence" value="ECO:0007669"/>
    <property type="project" value="UniProtKB-EC"/>
</dbReference>
<dbReference type="Proteomes" id="UP000198703">
    <property type="component" value="Unassembled WGS sequence"/>
</dbReference>
<dbReference type="InterPro" id="IPR051206">
    <property type="entry name" value="NAMLAA_amidase_2"/>
</dbReference>
<dbReference type="GO" id="GO:0019867">
    <property type="term" value="C:outer membrane"/>
    <property type="evidence" value="ECO:0007669"/>
    <property type="project" value="TreeGrafter"/>
</dbReference>
<gene>
    <name evidence="6" type="ORF">SAMN05444370_111108</name>
</gene>
<name>A0A1H4DXV0_9RHOB</name>
<dbReference type="PANTHER" id="PTHR30417:SF1">
    <property type="entry name" value="N-ACETYLMURAMOYL-L-ALANINE AMIDASE AMID"/>
    <property type="match status" value="1"/>
</dbReference>
<sequence>MSGAIDHPSPNHGDRRGMAPDLVLIHYTAMQTAQAALERLCDPAFEVSAHYLIGEDGRLWRLVDETRRAWHAGAGAWAGATDVNSRSLGVELANPGDAPFPLPQMRALETLLDAMAARWRIPPERVIGHACMAPERKLDPGPRFDWRALARGGRAIWLDPPTPARDGRGVAEPGATQAAARRAGYPALDTGLWDAPTLALAAAFRARFRPWEREAPAPLTLAGLAHLEAISRRWPATTATCLRV</sequence>
<feature type="domain" description="N-acetylmuramoyl-L-alanine amidase" evidence="5">
    <location>
        <begin position="10"/>
        <end position="141"/>
    </location>
</feature>
<dbReference type="PANTHER" id="PTHR30417">
    <property type="entry name" value="N-ACETYLMURAMOYL-L-ALANINE AMIDASE AMID"/>
    <property type="match status" value="1"/>
</dbReference>